<gene>
    <name evidence="9" type="ORF">CCAM_LOCUS29132</name>
</gene>
<dbReference type="InterPro" id="IPR027417">
    <property type="entry name" value="P-loop_NTPase"/>
</dbReference>
<evidence type="ECO:0000256" key="4">
    <source>
        <dbReference type="ARBA" id="ARBA00022692"/>
    </source>
</evidence>
<keyword evidence="6" id="KW-0472">Membrane</keyword>
<keyword evidence="3" id="KW-0813">Transport</keyword>
<dbReference type="PANTHER" id="PTHR48040:SF35">
    <property type="entry name" value="ABC TRANSPORTER G FAMILY MEMBER 39-LIKE"/>
    <property type="match status" value="1"/>
</dbReference>
<keyword evidence="10" id="KW-1185">Reference proteome</keyword>
<dbReference type="OrthoDB" id="66620at2759"/>
<reference evidence="9 10" key="1">
    <citation type="submission" date="2018-04" db="EMBL/GenBank/DDBJ databases">
        <authorList>
            <person name="Vogel A."/>
        </authorList>
    </citation>
    <scope>NUCLEOTIDE SEQUENCE [LARGE SCALE GENOMIC DNA]</scope>
</reference>
<dbReference type="GO" id="GO:0016020">
    <property type="term" value="C:membrane"/>
    <property type="evidence" value="ECO:0007669"/>
    <property type="project" value="UniProtKB-SubCell"/>
</dbReference>
<dbReference type="Gene3D" id="3.40.50.300">
    <property type="entry name" value="P-loop containing nucleotide triphosphate hydrolases"/>
    <property type="match status" value="1"/>
</dbReference>
<accession>A0A484MH99</accession>
<feature type="domain" description="ABC transporter family G" evidence="8">
    <location>
        <begin position="85"/>
        <end position="113"/>
    </location>
</feature>
<evidence type="ECO:0000259" key="7">
    <source>
        <dbReference type="Pfam" id="PF00005"/>
    </source>
</evidence>
<evidence type="ECO:0000259" key="8">
    <source>
        <dbReference type="Pfam" id="PF19055"/>
    </source>
</evidence>
<dbReference type="GO" id="GO:0005524">
    <property type="term" value="F:ATP binding"/>
    <property type="evidence" value="ECO:0007669"/>
    <property type="project" value="InterPro"/>
</dbReference>
<dbReference type="GO" id="GO:0140359">
    <property type="term" value="F:ABC-type transporter activity"/>
    <property type="evidence" value="ECO:0007669"/>
    <property type="project" value="InterPro"/>
</dbReference>
<evidence type="ECO:0000313" key="9">
    <source>
        <dbReference type="EMBL" id="VFQ87356.1"/>
    </source>
</evidence>
<sequence length="119" mass="13091">MFIEEVLELVELTTLREALVGLPEVNGLSTGQRTRLTIAVELVANPSILFMDEPTTCLDASAAAIIMRTIRNIVNTGRTIACTIHQPSIDIFEAFDELLLMTQGGREVYFGPLGERSCH</sequence>
<keyword evidence="5" id="KW-1133">Transmembrane helix</keyword>
<protein>
    <recommendedName>
        <fullName evidence="11">ABC transporter domain-containing protein</fullName>
    </recommendedName>
</protein>
<dbReference type="GO" id="GO:0016887">
    <property type="term" value="F:ATP hydrolysis activity"/>
    <property type="evidence" value="ECO:0007669"/>
    <property type="project" value="InterPro"/>
</dbReference>
<evidence type="ECO:0000256" key="1">
    <source>
        <dbReference type="ARBA" id="ARBA00004141"/>
    </source>
</evidence>
<keyword evidence="4" id="KW-0812">Transmembrane</keyword>
<comment type="subcellular location">
    <subcellularLocation>
        <location evidence="1">Membrane</location>
        <topology evidence="1">Multi-pass membrane protein</topology>
    </subcellularLocation>
    <subcellularLocation>
        <location evidence="2">Plastid</location>
    </subcellularLocation>
</comment>
<proteinExistence type="predicted"/>
<feature type="domain" description="ABC transporter" evidence="7">
    <location>
        <begin position="4"/>
        <end position="56"/>
    </location>
</feature>
<dbReference type="Pfam" id="PF19055">
    <property type="entry name" value="ABC2_membrane_7"/>
    <property type="match status" value="1"/>
</dbReference>
<dbReference type="SUPFAM" id="SSF52540">
    <property type="entry name" value="P-loop containing nucleoside triphosphate hydrolases"/>
    <property type="match status" value="1"/>
</dbReference>
<dbReference type="GO" id="GO:0009536">
    <property type="term" value="C:plastid"/>
    <property type="evidence" value="ECO:0007669"/>
    <property type="project" value="UniProtKB-SubCell"/>
</dbReference>
<dbReference type="Pfam" id="PF00005">
    <property type="entry name" value="ABC_tran"/>
    <property type="match status" value="1"/>
</dbReference>
<dbReference type="AlphaFoldDB" id="A0A484MH99"/>
<dbReference type="EMBL" id="OOIL02003368">
    <property type="protein sequence ID" value="VFQ87356.1"/>
    <property type="molecule type" value="Genomic_DNA"/>
</dbReference>
<evidence type="ECO:0000256" key="2">
    <source>
        <dbReference type="ARBA" id="ARBA00004474"/>
    </source>
</evidence>
<dbReference type="Proteomes" id="UP000595140">
    <property type="component" value="Unassembled WGS sequence"/>
</dbReference>
<evidence type="ECO:0008006" key="11">
    <source>
        <dbReference type="Google" id="ProtNLM"/>
    </source>
</evidence>
<organism evidence="9 10">
    <name type="scientific">Cuscuta campestris</name>
    <dbReference type="NCBI Taxonomy" id="132261"/>
    <lineage>
        <taxon>Eukaryota</taxon>
        <taxon>Viridiplantae</taxon>
        <taxon>Streptophyta</taxon>
        <taxon>Embryophyta</taxon>
        <taxon>Tracheophyta</taxon>
        <taxon>Spermatophyta</taxon>
        <taxon>Magnoliopsida</taxon>
        <taxon>eudicotyledons</taxon>
        <taxon>Gunneridae</taxon>
        <taxon>Pentapetalae</taxon>
        <taxon>asterids</taxon>
        <taxon>lamiids</taxon>
        <taxon>Solanales</taxon>
        <taxon>Convolvulaceae</taxon>
        <taxon>Cuscuteae</taxon>
        <taxon>Cuscuta</taxon>
        <taxon>Cuscuta subgen. Grammica</taxon>
        <taxon>Cuscuta sect. Cleistogrammica</taxon>
    </lineage>
</organism>
<dbReference type="InterPro" id="IPR003439">
    <property type="entry name" value="ABC_transporter-like_ATP-bd"/>
</dbReference>
<dbReference type="PANTHER" id="PTHR48040">
    <property type="entry name" value="PLEIOTROPIC DRUG RESISTANCE PROTEIN 1-LIKE ISOFORM X1"/>
    <property type="match status" value="1"/>
</dbReference>
<dbReference type="InterPro" id="IPR043926">
    <property type="entry name" value="ABCG_dom"/>
</dbReference>
<evidence type="ECO:0000256" key="5">
    <source>
        <dbReference type="ARBA" id="ARBA00022989"/>
    </source>
</evidence>
<evidence type="ECO:0000256" key="6">
    <source>
        <dbReference type="ARBA" id="ARBA00023136"/>
    </source>
</evidence>
<evidence type="ECO:0000256" key="3">
    <source>
        <dbReference type="ARBA" id="ARBA00022448"/>
    </source>
</evidence>
<evidence type="ECO:0000313" key="10">
    <source>
        <dbReference type="Proteomes" id="UP000595140"/>
    </source>
</evidence>
<name>A0A484MH99_9ASTE</name>